<organism evidence="2 3">
    <name type="scientific">Toxoplasma gondii VAND</name>
    <dbReference type="NCBI Taxonomy" id="933077"/>
    <lineage>
        <taxon>Eukaryota</taxon>
        <taxon>Sar</taxon>
        <taxon>Alveolata</taxon>
        <taxon>Apicomplexa</taxon>
        <taxon>Conoidasida</taxon>
        <taxon>Coccidia</taxon>
        <taxon>Eucoccidiorida</taxon>
        <taxon>Eimeriorina</taxon>
        <taxon>Sarcocystidae</taxon>
        <taxon>Toxoplasma</taxon>
    </lineage>
</organism>
<feature type="region of interest" description="Disordered" evidence="1">
    <location>
        <begin position="16"/>
        <end position="175"/>
    </location>
</feature>
<feature type="compositionally biased region" description="Acidic residues" evidence="1">
    <location>
        <begin position="136"/>
        <end position="151"/>
    </location>
</feature>
<reference evidence="2 3" key="1">
    <citation type="submission" date="2014-08" db="EMBL/GenBank/DDBJ databases">
        <authorList>
            <person name="Sibley D."/>
            <person name="Venepally P."/>
            <person name="Karamycheva S."/>
            <person name="Hadjithomas M."/>
            <person name="Khan A."/>
            <person name="Brunk B."/>
            <person name="Roos D."/>
            <person name="Caler E."/>
            <person name="Lorenzi H."/>
        </authorList>
    </citation>
    <scope>NUCLEOTIDE SEQUENCE [LARGE SCALE GENOMIC DNA]</scope>
    <source>
        <strain evidence="2 3">VAND</strain>
    </source>
</reference>
<name>A0A086PGD8_TOXGO</name>
<evidence type="ECO:0000313" key="2">
    <source>
        <dbReference type="EMBL" id="KFG99419.1"/>
    </source>
</evidence>
<evidence type="ECO:0000256" key="1">
    <source>
        <dbReference type="SAM" id="MobiDB-lite"/>
    </source>
</evidence>
<proteinExistence type="predicted"/>
<dbReference type="VEuPathDB" id="ToxoDB:TGVAND_277020"/>
<dbReference type="EMBL" id="AEYJ02001854">
    <property type="protein sequence ID" value="KFG99419.1"/>
    <property type="molecule type" value="Genomic_DNA"/>
</dbReference>
<sequence>MFSTSRCQCWSDAEMKQPGERQNWERRRSTRTFEETHRSSSFEKSREAKTQEQTQACFGRWPELRRRLRVDAEQPASRGPRKFTMCCFKNVPVPPSEQQRGGEDVREEEQTEEDDDACRSGQEQGVSGHLRRDGESGEEQTGEDENEENGFADDAFTDKEDRRRQEQEEEEANDA</sequence>
<feature type="compositionally biased region" description="Basic and acidic residues" evidence="1">
    <location>
        <begin position="62"/>
        <end position="72"/>
    </location>
</feature>
<reference evidence="2 3" key="2">
    <citation type="journal article" date="2015" name="Eukaryot. Cell">
        <title>Genetic mapping reveals that sinefungin resistance in Toxoplasma gondii is controlled by a putative amino acid transporter locus that can be used as a negative selectable marker.</title>
        <authorList>
            <person name="Behnke M.S."/>
            <person name="Khan A."/>
            <person name="Sibley L.D."/>
        </authorList>
    </citation>
    <scope>NUCLEOTIDE SEQUENCE [LARGE SCALE GENOMIC DNA]</scope>
    <source>
        <strain evidence="2 3">VAND</strain>
    </source>
</reference>
<gene>
    <name evidence="2" type="ORF">TGVAND_277020</name>
</gene>
<dbReference type="Proteomes" id="UP000028840">
    <property type="component" value="Unassembled WGS sequence"/>
</dbReference>
<protein>
    <submittedName>
        <fullName evidence="2">Uncharacterized protein</fullName>
    </submittedName>
</protein>
<dbReference type="AlphaFoldDB" id="A0A086PGD8"/>
<evidence type="ECO:0000313" key="3">
    <source>
        <dbReference type="Proteomes" id="UP000028840"/>
    </source>
</evidence>
<accession>A0A086PGD8</accession>
<feature type="compositionally biased region" description="Basic and acidic residues" evidence="1">
    <location>
        <begin position="16"/>
        <end position="50"/>
    </location>
</feature>
<feature type="compositionally biased region" description="Basic and acidic residues" evidence="1">
    <location>
        <begin position="156"/>
        <end position="166"/>
    </location>
</feature>
<comment type="caution">
    <text evidence="2">The sequence shown here is derived from an EMBL/GenBank/DDBJ whole genome shotgun (WGS) entry which is preliminary data.</text>
</comment>
<feature type="compositionally biased region" description="Acidic residues" evidence="1">
    <location>
        <begin position="105"/>
        <end position="116"/>
    </location>
</feature>